<evidence type="ECO:0000256" key="11">
    <source>
        <dbReference type="RuleBase" id="RU364115"/>
    </source>
</evidence>
<organism evidence="14 15">
    <name type="scientific">Phormidesmis priestleyi Ana</name>
    <dbReference type="NCBI Taxonomy" id="1666911"/>
    <lineage>
        <taxon>Bacteria</taxon>
        <taxon>Bacillati</taxon>
        <taxon>Cyanobacteriota</taxon>
        <taxon>Cyanophyceae</taxon>
        <taxon>Leptolyngbyales</taxon>
        <taxon>Leptolyngbyaceae</taxon>
        <taxon>Phormidesmis</taxon>
    </lineage>
</organism>
<comment type="function">
    <text evidence="11">Subunit R is required for both nuclease and ATPase activities, but not for modification.</text>
</comment>
<dbReference type="PANTHER" id="PTHR30195">
    <property type="entry name" value="TYPE I SITE-SPECIFIC DEOXYRIBONUCLEASE PROTEIN SUBUNIT M AND R"/>
    <property type="match status" value="1"/>
</dbReference>
<dbReference type="Pfam" id="PF22679">
    <property type="entry name" value="T1R_D3-like"/>
    <property type="match status" value="1"/>
</dbReference>
<dbReference type="GO" id="GO:0005524">
    <property type="term" value="F:ATP binding"/>
    <property type="evidence" value="ECO:0007669"/>
    <property type="project" value="UniProtKB-KW"/>
</dbReference>
<dbReference type="InterPro" id="IPR027417">
    <property type="entry name" value="P-loop_NTPase"/>
</dbReference>
<dbReference type="STRING" id="1666911.HLUCCA11_22220"/>
<dbReference type="EMBL" id="LJZR01000067">
    <property type="protein sequence ID" value="KPQ32155.1"/>
    <property type="molecule type" value="Genomic_DNA"/>
</dbReference>
<dbReference type="InterPro" id="IPR040980">
    <property type="entry name" value="SWI2_SNF2"/>
</dbReference>
<accession>A0A0P8D7S2</accession>
<evidence type="ECO:0000256" key="12">
    <source>
        <dbReference type="SAM" id="Coils"/>
    </source>
</evidence>
<evidence type="ECO:0000256" key="7">
    <source>
        <dbReference type="ARBA" id="ARBA00022759"/>
    </source>
</evidence>
<dbReference type="InterPro" id="IPR014001">
    <property type="entry name" value="Helicase_ATP-bd"/>
</dbReference>
<evidence type="ECO:0000256" key="1">
    <source>
        <dbReference type="ARBA" id="ARBA00000851"/>
    </source>
</evidence>
<dbReference type="GO" id="GO:0009035">
    <property type="term" value="F:type I site-specific deoxyribonuclease activity"/>
    <property type="evidence" value="ECO:0007669"/>
    <property type="project" value="UniProtKB-EC"/>
</dbReference>
<sequence length="1093" mass="122569">MSEYTEVEQPFLHQLATLGWQTIDQGQGIPSDPTISLRTTFRQWLLPNIFNQSVAALNTVSTEGAGTSWLTPKQLQDLQDQIGRQPNRTLLEANEAIQKLLFKAQVDTNEQTGEQDPVVKLIDFAHPERNQFHAINQFRIDTPGCVKAFIIPDIVLFVNGIPLIVIECKKGSATCANPMAEAFTQLQRYMNRRPDTTQQGLKEGEPKLFHTNLLLIRSTGIEADYGTITSGAEHFYPWKTQWPQPDDIAKDMNPQQQLVNGMLNKANLLSILRTTSVFMDTDGGPRIKVVCRYQQFRAAHKIIQQLRTGTTATERSGVIWHTQGSGKSLTMVFVARLIRASFDLADYKILLINDRVDLEKQLSKTATLIGGRIHTIDSTDTLRTQLATDTSDVNMVMAHKFQQRDTATPLKVAEALGTYLSIPSAETFGIVNSSPRIVLMIDEAHRTQGSDLGDNIFEAFPNAARIAFTGTPLITDRHGEKKTHKRFGDYIDTYRLMDAVADGTTLQILYEGRTADAALNDKHGFETQFENLFKDRTPQELLAIKKKYGATGDLLEAETRIEAIAQDLVAHYLQHIFPNGFKAQVVCHSKRAAVRYQVAITQSLTDTARQLAAQPTVDLDTLKKIRFLKAAVVISSDGTNEDAYITAARKQAKAWDAVNNFCKGFDFDDPDKVNTGIAFLVVCDMLLTGFDAPIEQVMYLDKKIKEHTLLQAIARTNRVKKGKQRGYIVDYIGLTENLTDALTLYAAADEQQELAFGLKSIASEIPVLEERYQRLLQLFSTHHVSHLREYAEGTLSNSEADAAVVHQAVKLLKDEKLRVDFDVYLKKFLTSLEIVLPNPIGHPYRIPAKRLGYILRVTKERYKDTSLDLDDAGQKVKDLINEHLISLGINPKVPPVELLSTDFIDQLNQHAGGNPEAKASEMEHAIRKHCTVHHDEDPAFYRSLSQKIENLIDQYQDQWEKLAEELEKIRSEAIVGRQQGEDGMSQEATTFYAHIANEAFGNEDVPAAAKPKMKALMEAVVETLQDAIGSIDFWNNSDKQKKTRSEIKTALTLTGIAELKINRERIAIEIMKLAKNRHDALLKAPDDCSQELP</sequence>
<evidence type="ECO:0000256" key="4">
    <source>
        <dbReference type="ARBA" id="ARBA00022722"/>
    </source>
</evidence>
<gene>
    <name evidence="14" type="primary">hsdR-3</name>
    <name evidence="14" type="ORF">HLUCCA11_22220</name>
</gene>
<dbReference type="InterPro" id="IPR055180">
    <property type="entry name" value="HsdR_RecA-like_helicase_dom_2"/>
</dbReference>
<dbReference type="Gene3D" id="3.40.50.300">
    <property type="entry name" value="P-loop containing nucleotide triphosphate hydrolases"/>
    <property type="match status" value="2"/>
</dbReference>
<evidence type="ECO:0000256" key="10">
    <source>
        <dbReference type="ARBA" id="ARBA00023125"/>
    </source>
</evidence>
<dbReference type="CDD" id="cd22332">
    <property type="entry name" value="HsdR_N"/>
    <property type="match status" value="1"/>
</dbReference>
<evidence type="ECO:0000313" key="14">
    <source>
        <dbReference type="EMBL" id="KPQ32155.1"/>
    </source>
</evidence>
<dbReference type="PANTHER" id="PTHR30195:SF15">
    <property type="entry name" value="TYPE I RESTRICTION ENZYME HINDI ENDONUCLEASE SUBUNIT"/>
    <property type="match status" value="1"/>
</dbReference>
<keyword evidence="4" id="KW-0540">Nuclease</keyword>
<comment type="subunit">
    <text evidence="3 11">The type I restriction/modification system is composed of three polypeptides R, M and S.</text>
</comment>
<keyword evidence="8 11" id="KW-0378">Hydrolase</keyword>
<reference evidence="14 15" key="1">
    <citation type="submission" date="2015-09" db="EMBL/GenBank/DDBJ databases">
        <title>Identification and resolution of microdiversity through metagenomic sequencing of parallel consortia.</title>
        <authorList>
            <person name="Nelson W.C."/>
            <person name="Romine M.F."/>
            <person name="Lindemann S.R."/>
        </authorList>
    </citation>
    <scope>NUCLEOTIDE SEQUENCE [LARGE SCALE GENOMIC DNA]</scope>
    <source>
        <strain evidence="14">Ana</strain>
    </source>
</reference>
<evidence type="ECO:0000256" key="9">
    <source>
        <dbReference type="ARBA" id="ARBA00022840"/>
    </source>
</evidence>
<proteinExistence type="inferred from homology"/>
<keyword evidence="5 11" id="KW-0547">Nucleotide-binding</keyword>
<evidence type="ECO:0000259" key="13">
    <source>
        <dbReference type="SMART" id="SM00487"/>
    </source>
</evidence>
<keyword evidence="12" id="KW-0175">Coiled coil</keyword>
<dbReference type="Pfam" id="PF18766">
    <property type="entry name" value="SWI2_SNF2"/>
    <property type="match status" value="1"/>
</dbReference>
<keyword evidence="6 11" id="KW-0680">Restriction system</keyword>
<dbReference type="Pfam" id="PF04313">
    <property type="entry name" value="HSDR_N"/>
    <property type="match status" value="1"/>
</dbReference>
<dbReference type="InterPro" id="IPR007409">
    <property type="entry name" value="Restrct_endonuc_type1_HsdR_N"/>
</dbReference>
<dbReference type="NCBIfam" id="TIGR00348">
    <property type="entry name" value="hsdR"/>
    <property type="match status" value="1"/>
</dbReference>
<keyword evidence="7" id="KW-0255">Endonuclease</keyword>
<protein>
    <recommendedName>
        <fullName evidence="11">Type I restriction enzyme endonuclease subunit</fullName>
        <shortName evidence="11">R protein</shortName>
        <ecNumber evidence="11">3.1.21.3</ecNumber>
    </recommendedName>
</protein>
<comment type="catalytic activity">
    <reaction evidence="1 11">
        <text>Endonucleolytic cleavage of DNA to give random double-stranded fragments with terminal 5'-phosphates, ATP is simultaneously hydrolyzed.</text>
        <dbReference type="EC" id="3.1.21.3"/>
    </reaction>
</comment>
<dbReference type="AlphaFoldDB" id="A0A0P8D7S2"/>
<feature type="domain" description="Helicase ATP-binding" evidence="13">
    <location>
        <begin position="287"/>
        <end position="511"/>
    </location>
</feature>
<comment type="caution">
    <text evidence="14">The sequence shown here is derived from an EMBL/GenBank/DDBJ whole genome shotgun (WGS) entry which is preliminary data.</text>
</comment>
<dbReference type="Gene3D" id="3.90.1570.50">
    <property type="match status" value="1"/>
</dbReference>
<evidence type="ECO:0000256" key="5">
    <source>
        <dbReference type="ARBA" id="ARBA00022741"/>
    </source>
</evidence>
<dbReference type="EC" id="3.1.21.3" evidence="11"/>
<dbReference type="PATRIC" id="fig|1666911.3.peg.4165"/>
<evidence type="ECO:0000256" key="3">
    <source>
        <dbReference type="ARBA" id="ARBA00011296"/>
    </source>
</evidence>
<dbReference type="InterPro" id="IPR004473">
    <property type="entry name" value="Restrct_endonuc_typeI_HsdR"/>
</dbReference>
<dbReference type="Proteomes" id="UP000050465">
    <property type="component" value="Unassembled WGS sequence"/>
</dbReference>
<dbReference type="SUPFAM" id="SSF52540">
    <property type="entry name" value="P-loop containing nucleoside triphosphate hydrolases"/>
    <property type="match status" value="2"/>
</dbReference>
<keyword evidence="9 11" id="KW-0067">ATP-binding</keyword>
<dbReference type="SMART" id="SM00487">
    <property type="entry name" value="DEXDc"/>
    <property type="match status" value="1"/>
</dbReference>
<dbReference type="GO" id="GO:0009307">
    <property type="term" value="P:DNA restriction-modification system"/>
    <property type="evidence" value="ECO:0007669"/>
    <property type="project" value="UniProtKB-KW"/>
</dbReference>
<feature type="coiled-coil region" evidence="12">
    <location>
        <begin position="945"/>
        <end position="972"/>
    </location>
</feature>
<evidence type="ECO:0000256" key="6">
    <source>
        <dbReference type="ARBA" id="ARBA00022747"/>
    </source>
</evidence>
<evidence type="ECO:0000256" key="2">
    <source>
        <dbReference type="ARBA" id="ARBA00008598"/>
    </source>
</evidence>
<name>A0A0P8D7S2_9CYAN</name>
<evidence type="ECO:0000313" key="15">
    <source>
        <dbReference type="Proteomes" id="UP000050465"/>
    </source>
</evidence>
<keyword evidence="10 11" id="KW-0238">DNA-binding</keyword>
<dbReference type="GO" id="GO:0003677">
    <property type="term" value="F:DNA binding"/>
    <property type="evidence" value="ECO:0007669"/>
    <property type="project" value="UniProtKB-KW"/>
</dbReference>
<evidence type="ECO:0000256" key="8">
    <source>
        <dbReference type="ARBA" id="ARBA00022801"/>
    </source>
</evidence>
<comment type="similarity">
    <text evidence="2 11">Belongs to the HsdR family.</text>
</comment>
<dbReference type="CDD" id="cd18800">
    <property type="entry name" value="SF2_C_EcoR124I-like"/>
    <property type="match status" value="1"/>
</dbReference>
<dbReference type="InterPro" id="IPR051268">
    <property type="entry name" value="Type-I_R_enzyme_R_subunit"/>
</dbReference>